<feature type="compositionally biased region" description="Low complexity" evidence="1">
    <location>
        <begin position="14"/>
        <end position="23"/>
    </location>
</feature>
<dbReference type="EMBL" id="JAJJHW010002585">
    <property type="protein sequence ID" value="KAH8370478.1"/>
    <property type="molecule type" value="Genomic_DNA"/>
</dbReference>
<evidence type="ECO:0000313" key="2">
    <source>
        <dbReference type="EMBL" id="KAH8370478.1"/>
    </source>
</evidence>
<feature type="region of interest" description="Disordered" evidence="1">
    <location>
        <begin position="1"/>
        <end position="23"/>
    </location>
</feature>
<organism evidence="2 3">
    <name type="scientific">Drosophila rubida</name>
    <dbReference type="NCBI Taxonomy" id="30044"/>
    <lineage>
        <taxon>Eukaryota</taxon>
        <taxon>Metazoa</taxon>
        <taxon>Ecdysozoa</taxon>
        <taxon>Arthropoda</taxon>
        <taxon>Hexapoda</taxon>
        <taxon>Insecta</taxon>
        <taxon>Pterygota</taxon>
        <taxon>Neoptera</taxon>
        <taxon>Endopterygota</taxon>
        <taxon>Diptera</taxon>
        <taxon>Brachycera</taxon>
        <taxon>Muscomorpha</taxon>
        <taxon>Ephydroidea</taxon>
        <taxon>Drosophilidae</taxon>
        <taxon>Drosophila</taxon>
    </lineage>
</organism>
<sequence length="81" mass="8818">MIANNATTYREISTKSSQKSSSTGAVVNLKKLLKTVKRIFNNSKLETTSAAEVAVKSACPTEEELQNLLNEQLETSQLALC</sequence>
<dbReference type="Proteomes" id="UP001200034">
    <property type="component" value="Unassembled WGS sequence"/>
</dbReference>
<keyword evidence="3" id="KW-1185">Reference proteome</keyword>
<feature type="compositionally biased region" description="Polar residues" evidence="1">
    <location>
        <begin position="1"/>
        <end position="11"/>
    </location>
</feature>
<evidence type="ECO:0000256" key="1">
    <source>
        <dbReference type="SAM" id="MobiDB-lite"/>
    </source>
</evidence>
<reference evidence="2" key="1">
    <citation type="journal article" date="2021" name="Mol. Ecol. Resour.">
        <title>Phylogenomic analyses of the genus Drosophila reveals genomic signals of climate adaptation.</title>
        <authorList>
            <person name="Li F."/>
            <person name="Rane R.V."/>
            <person name="Luria V."/>
            <person name="Xiong Z."/>
            <person name="Chen J."/>
            <person name="Li Z."/>
            <person name="Catullo R.A."/>
            <person name="Griffin P.C."/>
            <person name="Schiffer M."/>
            <person name="Pearce S."/>
            <person name="Lee S.F."/>
            <person name="McElroy K."/>
            <person name="Stocker A."/>
            <person name="Shirriffs J."/>
            <person name="Cockerell F."/>
            <person name="Coppin C."/>
            <person name="Sgro C.M."/>
            <person name="Karger A."/>
            <person name="Cain J.W."/>
            <person name="Weber J.A."/>
            <person name="Santpere G."/>
            <person name="Kirschner M.W."/>
            <person name="Hoffmann A.A."/>
            <person name="Oakeshott J.G."/>
            <person name="Zhang G."/>
        </authorList>
    </citation>
    <scope>NUCLEOTIDE SEQUENCE</scope>
    <source>
        <strain evidence="2">BGI-SZ-2011g</strain>
    </source>
</reference>
<evidence type="ECO:0000313" key="3">
    <source>
        <dbReference type="Proteomes" id="UP001200034"/>
    </source>
</evidence>
<comment type="caution">
    <text evidence="2">The sequence shown here is derived from an EMBL/GenBank/DDBJ whole genome shotgun (WGS) entry which is preliminary data.</text>
</comment>
<proteinExistence type="predicted"/>
<dbReference type="AlphaFoldDB" id="A0AAD4PKT7"/>
<name>A0AAD4PKT7_9MUSC</name>
<protein>
    <submittedName>
        <fullName evidence="2">Uncharacterized protein</fullName>
    </submittedName>
</protein>
<accession>A0AAD4PKT7</accession>
<gene>
    <name evidence="2" type="ORF">KR093_003608</name>
</gene>